<proteinExistence type="predicted"/>
<dbReference type="InterPro" id="IPR014449">
    <property type="entry name" value="UCP007050_HI0931"/>
</dbReference>
<sequence>MQSLLFTPGDAYLAADSSTYPWYVVFEDEGVAAYFYACDRTRGTDDDAIVDAMLVYNVSSLRDPEKQRLASIQWSRDGMQAVMYLDGVAQGLFDFAKRIGSCRLDFPNFMAAQGETWRQSSHAWDDEALRTFESGLYAEPAN</sequence>
<dbReference type="AlphaFoldDB" id="A0A1I6LKM2"/>
<dbReference type="EMBL" id="FOZL01000001">
    <property type="protein sequence ID" value="SFS03943.1"/>
    <property type="molecule type" value="Genomic_DNA"/>
</dbReference>
<accession>A0A1I6LKM2</accession>
<organism evidence="1 2">
    <name type="scientific">Granulicella pectinivorans</name>
    <dbReference type="NCBI Taxonomy" id="474950"/>
    <lineage>
        <taxon>Bacteria</taxon>
        <taxon>Pseudomonadati</taxon>
        <taxon>Acidobacteriota</taxon>
        <taxon>Terriglobia</taxon>
        <taxon>Terriglobales</taxon>
        <taxon>Acidobacteriaceae</taxon>
        <taxon>Granulicella</taxon>
    </lineage>
</organism>
<evidence type="ECO:0000313" key="2">
    <source>
        <dbReference type="Proteomes" id="UP000199024"/>
    </source>
</evidence>
<name>A0A1I6LKM2_9BACT</name>
<dbReference type="Pfam" id="PF10008">
    <property type="entry name" value="DUF2251"/>
    <property type="match status" value="1"/>
</dbReference>
<evidence type="ECO:0008006" key="3">
    <source>
        <dbReference type="Google" id="ProtNLM"/>
    </source>
</evidence>
<keyword evidence="2" id="KW-1185">Reference proteome</keyword>
<dbReference type="Proteomes" id="UP000199024">
    <property type="component" value="Unassembled WGS sequence"/>
</dbReference>
<evidence type="ECO:0000313" key="1">
    <source>
        <dbReference type="EMBL" id="SFS03943.1"/>
    </source>
</evidence>
<gene>
    <name evidence="1" type="ORF">SAMN05421771_0835</name>
</gene>
<dbReference type="RefSeq" id="WP_089836879.1">
    <property type="nucleotide sequence ID" value="NZ_FOZL01000001.1"/>
</dbReference>
<reference evidence="1 2" key="1">
    <citation type="submission" date="2016-10" db="EMBL/GenBank/DDBJ databases">
        <authorList>
            <person name="de Groot N.N."/>
        </authorList>
    </citation>
    <scope>NUCLEOTIDE SEQUENCE [LARGE SCALE GENOMIC DNA]</scope>
    <source>
        <strain evidence="1 2">DSM 21001</strain>
    </source>
</reference>
<dbReference type="OrthoDB" id="5679620at2"/>
<protein>
    <recommendedName>
        <fullName evidence="3">DUF2251 domain-containing protein</fullName>
    </recommendedName>
</protein>